<dbReference type="EMBL" id="JAYMYS010000001">
    <property type="protein sequence ID" value="KAK7410909.1"/>
    <property type="molecule type" value="Genomic_DNA"/>
</dbReference>
<proteinExistence type="predicted"/>
<evidence type="ECO:0000313" key="2">
    <source>
        <dbReference type="EMBL" id="KAK7410909.1"/>
    </source>
</evidence>
<sequence length="133" mass="14392">MPADDPNFGRPFIWITACILFICVLIGGGCLVEYVVLPESEVQPWIPLLGITLICLPWAFWLFTFLYQILSRCCGCRISFDVNVGRQGLGGGGGVGSAIARQDTNLKPNDNGLARAFSVASHESQMPLAKSMA</sequence>
<organism evidence="2 3">
    <name type="scientific">Psophocarpus tetragonolobus</name>
    <name type="common">Winged bean</name>
    <name type="synonym">Dolichos tetragonolobus</name>
    <dbReference type="NCBI Taxonomy" id="3891"/>
    <lineage>
        <taxon>Eukaryota</taxon>
        <taxon>Viridiplantae</taxon>
        <taxon>Streptophyta</taxon>
        <taxon>Embryophyta</taxon>
        <taxon>Tracheophyta</taxon>
        <taxon>Spermatophyta</taxon>
        <taxon>Magnoliopsida</taxon>
        <taxon>eudicotyledons</taxon>
        <taxon>Gunneridae</taxon>
        <taxon>Pentapetalae</taxon>
        <taxon>rosids</taxon>
        <taxon>fabids</taxon>
        <taxon>Fabales</taxon>
        <taxon>Fabaceae</taxon>
        <taxon>Papilionoideae</taxon>
        <taxon>50 kb inversion clade</taxon>
        <taxon>NPAAA clade</taxon>
        <taxon>indigoferoid/millettioid clade</taxon>
        <taxon>Phaseoleae</taxon>
        <taxon>Psophocarpus</taxon>
    </lineage>
</organism>
<dbReference type="Proteomes" id="UP001386955">
    <property type="component" value="Unassembled WGS sequence"/>
</dbReference>
<evidence type="ECO:0008006" key="4">
    <source>
        <dbReference type="Google" id="ProtNLM"/>
    </source>
</evidence>
<feature type="transmembrane region" description="Helical" evidence="1">
    <location>
        <begin position="12"/>
        <end position="36"/>
    </location>
</feature>
<keyword evidence="1" id="KW-0472">Membrane</keyword>
<keyword evidence="1" id="KW-1133">Transmembrane helix</keyword>
<feature type="transmembrane region" description="Helical" evidence="1">
    <location>
        <begin position="48"/>
        <end position="70"/>
    </location>
</feature>
<evidence type="ECO:0000256" key="1">
    <source>
        <dbReference type="SAM" id="Phobius"/>
    </source>
</evidence>
<keyword evidence="3" id="KW-1185">Reference proteome</keyword>
<dbReference type="PANTHER" id="PTHR34964:SF1">
    <property type="entry name" value="MEMBRANE LIPOPROTEIN"/>
    <property type="match status" value="1"/>
</dbReference>
<protein>
    <recommendedName>
        <fullName evidence="4">Transmembrane protein</fullName>
    </recommendedName>
</protein>
<comment type="caution">
    <text evidence="2">The sequence shown here is derived from an EMBL/GenBank/DDBJ whole genome shotgun (WGS) entry which is preliminary data.</text>
</comment>
<dbReference type="AlphaFoldDB" id="A0AAN9XVV3"/>
<accession>A0AAN9XVV3</accession>
<evidence type="ECO:0000313" key="3">
    <source>
        <dbReference type="Proteomes" id="UP001386955"/>
    </source>
</evidence>
<reference evidence="2 3" key="1">
    <citation type="submission" date="2024-01" db="EMBL/GenBank/DDBJ databases">
        <title>The genomes of 5 underutilized Papilionoideae crops provide insights into root nodulation and disease resistanc.</title>
        <authorList>
            <person name="Jiang F."/>
        </authorList>
    </citation>
    <scope>NUCLEOTIDE SEQUENCE [LARGE SCALE GENOMIC DNA]</scope>
    <source>
        <strain evidence="2">DUOXIRENSHENG_FW03</strain>
        <tissue evidence="2">Leaves</tissue>
    </source>
</reference>
<dbReference type="PANTHER" id="PTHR34964">
    <property type="entry name" value="MEMBRANE LIPOPROTEIN-RELATED"/>
    <property type="match status" value="1"/>
</dbReference>
<gene>
    <name evidence="2" type="ORF">VNO78_02123</name>
</gene>
<name>A0AAN9XVV3_PSOTE</name>
<keyword evidence="1" id="KW-0812">Transmembrane</keyword>